<evidence type="ECO:0000313" key="3">
    <source>
        <dbReference type="EMBL" id="AWR93959.1"/>
    </source>
</evidence>
<dbReference type="GeneID" id="36831354"/>
<dbReference type="SUPFAM" id="SSF53448">
    <property type="entry name" value="Nucleotide-diphospho-sugar transferases"/>
    <property type="match status" value="1"/>
</dbReference>
<dbReference type="Pfam" id="PF00535">
    <property type="entry name" value="Glycos_transf_2"/>
    <property type="match status" value="1"/>
</dbReference>
<feature type="transmembrane region" description="Helical" evidence="1">
    <location>
        <begin position="283"/>
        <end position="303"/>
    </location>
</feature>
<dbReference type="Gene3D" id="3.90.550.10">
    <property type="entry name" value="Spore Coat Polysaccharide Biosynthesis Protein SpsA, Chain A"/>
    <property type="match status" value="1"/>
</dbReference>
<sequence length="310" mass="35510">MQEPLVSIVIPTLNSGKTVRGTLESLSILDYENFEIIVVDGKSTDNTLEIVKEYQSRYNIRIVIEEKRGRGVAYNRGILEGKGKYIAFLDSDAKLGSKGWVKNAVKMMEENEKIGVVFTKVFAPPDSKYIQKSIDTFLCKGYTTANGAIYRRDAVIKVGGFNEKMNYMQEDELLYKLTKAGYEFRVNYEDKIYHYHRQSVRSYIKQNSEAAVGARLYYSFTGQSWIVKDSLIRIFILIFSVLIVAFLAVNFPLLLIPIIILFYTGLFVKVNMETCSQYKWSKYTLFAPVLIYLSMIGYSLGFLTNAIKQK</sequence>
<proteinExistence type="predicted"/>
<dbReference type="PANTHER" id="PTHR43685">
    <property type="entry name" value="GLYCOSYLTRANSFERASE"/>
    <property type="match status" value="1"/>
</dbReference>
<evidence type="ECO:0000313" key="4">
    <source>
        <dbReference type="Proteomes" id="UP000248044"/>
    </source>
</evidence>
<organism evidence="3 4">
    <name type="scientific">Acidianus brierleyi</name>
    <dbReference type="NCBI Taxonomy" id="41673"/>
    <lineage>
        <taxon>Archaea</taxon>
        <taxon>Thermoproteota</taxon>
        <taxon>Thermoprotei</taxon>
        <taxon>Sulfolobales</taxon>
        <taxon>Sulfolobaceae</taxon>
        <taxon>Acidianus</taxon>
    </lineage>
</organism>
<keyword evidence="4" id="KW-1185">Reference proteome</keyword>
<dbReference type="RefSeq" id="WP_110269843.1">
    <property type="nucleotide sequence ID" value="NZ_CP029289.2"/>
</dbReference>
<gene>
    <name evidence="3" type="ORF">DFR85_04320</name>
</gene>
<feature type="transmembrane region" description="Helical" evidence="1">
    <location>
        <begin position="234"/>
        <end position="263"/>
    </location>
</feature>
<name>A0A2U9ID82_9CREN</name>
<dbReference type="EMBL" id="CP029289">
    <property type="protein sequence ID" value="AWR93959.1"/>
    <property type="molecule type" value="Genomic_DNA"/>
</dbReference>
<reference evidence="3 4" key="1">
    <citation type="submission" date="2018-05" db="EMBL/GenBank/DDBJ databases">
        <title>Complete Genome Sequences of Extremely Thermoacidophilic, Metal-Mobilizing Type-Strain Members of the Archaeal Family Sulfolobaceae: Acidianus brierleyi DSM-1651T, Acidianus sulfidivorans DSM-18786T, Metallosphaera hakonensis DSM-7519T, and Metallosphaera prunae DSM-10039T.</title>
        <authorList>
            <person name="Counts J.A."/>
            <person name="Kelly R.M."/>
        </authorList>
    </citation>
    <scope>NUCLEOTIDE SEQUENCE [LARGE SCALE GENOMIC DNA]</scope>
    <source>
        <strain evidence="3 4">DSM 1651</strain>
    </source>
</reference>
<dbReference type="InterPro" id="IPR029044">
    <property type="entry name" value="Nucleotide-diphossugar_trans"/>
</dbReference>
<dbReference type="OrthoDB" id="11098at2157"/>
<keyword evidence="1" id="KW-1133">Transmembrane helix</keyword>
<feature type="domain" description="Glycosyltransferase 2-like" evidence="2">
    <location>
        <begin position="7"/>
        <end position="157"/>
    </location>
</feature>
<dbReference type="InterPro" id="IPR001173">
    <property type="entry name" value="Glyco_trans_2-like"/>
</dbReference>
<keyword evidence="1" id="KW-0812">Transmembrane</keyword>
<keyword evidence="1" id="KW-0472">Membrane</keyword>
<evidence type="ECO:0000256" key="1">
    <source>
        <dbReference type="SAM" id="Phobius"/>
    </source>
</evidence>
<dbReference type="KEGG" id="abri:DFR85_04320"/>
<evidence type="ECO:0000259" key="2">
    <source>
        <dbReference type="Pfam" id="PF00535"/>
    </source>
</evidence>
<keyword evidence="3" id="KW-0808">Transferase</keyword>
<dbReference type="AlphaFoldDB" id="A0A2U9ID82"/>
<dbReference type="GO" id="GO:0016740">
    <property type="term" value="F:transferase activity"/>
    <property type="evidence" value="ECO:0007669"/>
    <property type="project" value="UniProtKB-KW"/>
</dbReference>
<accession>A0A2U9ID82</accession>
<dbReference type="InterPro" id="IPR050834">
    <property type="entry name" value="Glycosyltransf_2"/>
</dbReference>
<dbReference type="Proteomes" id="UP000248044">
    <property type="component" value="Chromosome"/>
</dbReference>
<protein>
    <submittedName>
        <fullName evidence="3">Glycosyl transferase family 2</fullName>
    </submittedName>
</protein>
<dbReference type="PANTHER" id="PTHR43685:SF2">
    <property type="entry name" value="GLYCOSYLTRANSFERASE 2-LIKE DOMAIN-CONTAINING PROTEIN"/>
    <property type="match status" value="1"/>
</dbReference>